<gene>
    <name evidence="1" type="ORF">BCR35DRAFT_307264</name>
</gene>
<sequence length="217" mass="25604">MARSIDIATPLLPHSIQKMLNDWVTKDVSPWYQELEFIYSSFSPQSWQTLGQLVLSLKQDFRAIEQHVYYTGIIGKMTRHLTRNEKDEVELYYRLRAALEEVRYGGPYRLYERRVAFIHRRREEDPRLARLPYLEMREKVAKDVEPLPWPLKYDERLHFQALGIILEAREIPRYPADVPPLPPEFSAPSSPPSLRAAQRLPAESSLWRAMKDTLRLT</sequence>
<organism evidence="1 2">
    <name type="scientific">Leucosporidium creatinivorum</name>
    <dbReference type="NCBI Taxonomy" id="106004"/>
    <lineage>
        <taxon>Eukaryota</taxon>
        <taxon>Fungi</taxon>
        <taxon>Dikarya</taxon>
        <taxon>Basidiomycota</taxon>
        <taxon>Pucciniomycotina</taxon>
        <taxon>Microbotryomycetes</taxon>
        <taxon>Leucosporidiales</taxon>
        <taxon>Leucosporidium</taxon>
    </lineage>
</organism>
<dbReference type="InParanoid" id="A0A1Y2EQY3"/>
<dbReference type="EMBL" id="MCGR01000047">
    <property type="protein sequence ID" value="ORY73245.1"/>
    <property type="molecule type" value="Genomic_DNA"/>
</dbReference>
<name>A0A1Y2EQY3_9BASI</name>
<proteinExistence type="predicted"/>
<evidence type="ECO:0000313" key="1">
    <source>
        <dbReference type="EMBL" id="ORY73245.1"/>
    </source>
</evidence>
<keyword evidence="2" id="KW-1185">Reference proteome</keyword>
<dbReference type="Proteomes" id="UP000193467">
    <property type="component" value="Unassembled WGS sequence"/>
</dbReference>
<accession>A0A1Y2EQY3</accession>
<evidence type="ECO:0000313" key="2">
    <source>
        <dbReference type="Proteomes" id="UP000193467"/>
    </source>
</evidence>
<reference evidence="1 2" key="1">
    <citation type="submission" date="2016-07" db="EMBL/GenBank/DDBJ databases">
        <title>Pervasive Adenine N6-methylation of Active Genes in Fungi.</title>
        <authorList>
            <consortium name="DOE Joint Genome Institute"/>
            <person name="Mondo S.J."/>
            <person name="Dannebaum R.O."/>
            <person name="Kuo R.C."/>
            <person name="Labutti K."/>
            <person name="Haridas S."/>
            <person name="Kuo A."/>
            <person name="Salamov A."/>
            <person name="Ahrendt S.R."/>
            <person name="Lipzen A."/>
            <person name="Sullivan W."/>
            <person name="Andreopoulos W.B."/>
            <person name="Clum A."/>
            <person name="Lindquist E."/>
            <person name="Daum C."/>
            <person name="Ramamoorthy G.K."/>
            <person name="Gryganskyi A."/>
            <person name="Culley D."/>
            <person name="Magnuson J.K."/>
            <person name="James T.Y."/>
            <person name="O'Malley M.A."/>
            <person name="Stajich J.E."/>
            <person name="Spatafora J.W."/>
            <person name="Visel A."/>
            <person name="Grigoriev I.V."/>
        </authorList>
    </citation>
    <scope>NUCLEOTIDE SEQUENCE [LARGE SCALE GENOMIC DNA]</scope>
    <source>
        <strain evidence="1 2">62-1032</strain>
    </source>
</reference>
<dbReference type="AlphaFoldDB" id="A0A1Y2EQY3"/>
<comment type="caution">
    <text evidence="1">The sequence shown here is derived from an EMBL/GenBank/DDBJ whole genome shotgun (WGS) entry which is preliminary data.</text>
</comment>
<protein>
    <submittedName>
        <fullName evidence="1">Uncharacterized protein</fullName>
    </submittedName>
</protein>